<feature type="transmembrane region" description="Helical" evidence="2">
    <location>
        <begin position="64"/>
        <end position="85"/>
    </location>
</feature>
<evidence type="ECO:0000313" key="4">
    <source>
        <dbReference type="Proteomes" id="UP001201812"/>
    </source>
</evidence>
<protein>
    <submittedName>
        <fullName evidence="3">Uncharacterized protein</fullName>
    </submittedName>
</protein>
<accession>A0AAD4QXH7</accession>
<proteinExistence type="predicted"/>
<name>A0AAD4QXH7_9BILA</name>
<reference evidence="3" key="1">
    <citation type="submission" date="2022-01" db="EMBL/GenBank/DDBJ databases">
        <title>Genome Sequence Resource for Two Populations of Ditylenchus destructor, the Migratory Endoparasitic Phytonematode.</title>
        <authorList>
            <person name="Zhang H."/>
            <person name="Lin R."/>
            <person name="Xie B."/>
        </authorList>
    </citation>
    <scope>NUCLEOTIDE SEQUENCE</scope>
    <source>
        <strain evidence="3">BazhouSP</strain>
    </source>
</reference>
<evidence type="ECO:0000256" key="2">
    <source>
        <dbReference type="SAM" id="Phobius"/>
    </source>
</evidence>
<feature type="transmembrane region" description="Helical" evidence="2">
    <location>
        <begin position="97"/>
        <end position="119"/>
    </location>
</feature>
<keyword evidence="2" id="KW-1133">Transmembrane helix</keyword>
<comment type="caution">
    <text evidence="3">The sequence shown here is derived from an EMBL/GenBank/DDBJ whole genome shotgun (WGS) entry which is preliminary data.</text>
</comment>
<feature type="region of interest" description="Disordered" evidence="1">
    <location>
        <begin position="187"/>
        <end position="244"/>
    </location>
</feature>
<keyword evidence="2" id="KW-0812">Transmembrane</keyword>
<feature type="transmembrane region" description="Helical" evidence="2">
    <location>
        <begin position="353"/>
        <end position="373"/>
    </location>
</feature>
<organism evidence="3 4">
    <name type="scientific">Ditylenchus destructor</name>
    <dbReference type="NCBI Taxonomy" id="166010"/>
    <lineage>
        <taxon>Eukaryota</taxon>
        <taxon>Metazoa</taxon>
        <taxon>Ecdysozoa</taxon>
        <taxon>Nematoda</taxon>
        <taxon>Chromadorea</taxon>
        <taxon>Rhabditida</taxon>
        <taxon>Tylenchina</taxon>
        <taxon>Tylenchomorpha</taxon>
        <taxon>Sphaerularioidea</taxon>
        <taxon>Anguinidae</taxon>
        <taxon>Anguininae</taxon>
        <taxon>Ditylenchus</taxon>
    </lineage>
</organism>
<gene>
    <name evidence="3" type="ORF">DdX_15642</name>
</gene>
<dbReference type="Proteomes" id="UP001201812">
    <property type="component" value="Unassembled WGS sequence"/>
</dbReference>
<keyword evidence="2" id="KW-0472">Membrane</keyword>
<feature type="transmembrane region" description="Helical" evidence="2">
    <location>
        <begin position="385"/>
        <end position="407"/>
    </location>
</feature>
<evidence type="ECO:0000313" key="3">
    <source>
        <dbReference type="EMBL" id="KAI1702131.1"/>
    </source>
</evidence>
<dbReference type="AlphaFoldDB" id="A0AAD4QXH7"/>
<evidence type="ECO:0000256" key="1">
    <source>
        <dbReference type="SAM" id="MobiDB-lite"/>
    </source>
</evidence>
<feature type="compositionally biased region" description="Pro residues" evidence="1">
    <location>
        <begin position="225"/>
        <end position="239"/>
    </location>
</feature>
<keyword evidence="4" id="KW-1185">Reference proteome</keyword>
<dbReference type="EMBL" id="JAKKPZ010000104">
    <property type="protein sequence ID" value="KAI1702131.1"/>
    <property type="molecule type" value="Genomic_DNA"/>
</dbReference>
<sequence>MGDESSQVMNRPASGISASPTQRWVSYGIQHSLIINVGSNICIKSILKKSLKSLSTNLSHCMSVYLAFSWIMALVSIPNHLYVVINMIAYQNYAPYTIYWLGLWPNVCYGAITVPVVFLSVERCLAIRLAARYSPQNVKLSRFAILPRVNGYRRPVDAATAAALHLVVKNYAPPAFPVPLRISQPPSPPAAPVATHTPIARHHPHPTSPPAPPVATRSSRRHPHPPSPVTNPSPVPPTSPVATRTNAIFDPFDLRFDLFDLCRPPQILSDSCSPTPKTPYMPPNSLEMTKNATFDHSDLRFDLFDQCQNKINDGRYIAFDYSFHGLSPILSSRTAFGYEHCKFRALQIAIPKMVLSGMSVAVGSLFLFFMGNIDFKITRNRMIKYTVILDFVMNVVPIYSSMTYYLVTHVSSTVYFGEYSLTLNAIESAILSSYYYRPALKKKPVPFALSHRDEAIDVSHDQNGGPTGIVAVLLRDSLRHNNKQSKVLRRFPNNAEGK</sequence>